<dbReference type="Proteomes" id="UP001469365">
    <property type="component" value="Unassembled WGS sequence"/>
</dbReference>
<evidence type="ECO:0000313" key="7">
    <source>
        <dbReference type="EMBL" id="MEK8132285.1"/>
    </source>
</evidence>
<dbReference type="PANTHER" id="PTHR38480:SF1">
    <property type="entry name" value="SLR0254 PROTEIN"/>
    <property type="match status" value="1"/>
</dbReference>
<reference evidence="7 8" key="1">
    <citation type="submission" date="2024-04" db="EMBL/GenBank/DDBJ databases">
        <title>draft genome sequnece of Paenibacillus filicis.</title>
        <authorList>
            <person name="Kim D.-U."/>
        </authorList>
    </citation>
    <scope>NUCLEOTIDE SEQUENCE [LARGE SCALE GENOMIC DNA]</scope>
    <source>
        <strain evidence="7 8">KACC14197</strain>
    </source>
</reference>
<evidence type="ECO:0000256" key="3">
    <source>
        <dbReference type="ARBA" id="ARBA00022989"/>
    </source>
</evidence>
<feature type="domain" description="RDD" evidence="6">
    <location>
        <begin position="23"/>
        <end position="158"/>
    </location>
</feature>
<dbReference type="InterPro" id="IPR010432">
    <property type="entry name" value="RDD"/>
</dbReference>
<dbReference type="Pfam" id="PF06271">
    <property type="entry name" value="RDD"/>
    <property type="match status" value="1"/>
</dbReference>
<gene>
    <name evidence="7" type="ORF">WMW72_30740</name>
</gene>
<protein>
    <submittedName>
        <fullName evidence="7">RDD family protein</fullName>
    </submittedName>
</protein>
<keyword evidence="3 5" id="KW-1133">Transmembrane helix</keyword>
<evidence type="ECO:0000256" key="1">
    <source>
        <dbReference type="ARBA" id="ARBA00004141"/>
    </source>
</evidence>
<dbReference type="EMBL" id="JBBPCC010000028">
    <property type="protein sequence ID" value="MEK8132285.1"/>
    <property type="molecule type" value="Genomic_DNA"/>
</dbReference>
<proteinExistence type="predicted"/>
<name>A0ABU9DW24_9BACL</name>
<dbReference type="RefSeq" id="WP_341419414.1">
    <property type="nucleotide sequence ID" value="NZ_JBBPCC010000028.1"/>
</dbReference>
<evidence type="ECO:0000259" key="6">
    <source>
        <dbReference type="Pfam" id="PF06271"/>
    </source>
</evidence>
<evidence type="ECO:0000256" key="2">
    <source>
        <dbReference type="ARBA" id="ARBA00022692"/>
    </source>
</evidence>
<feature type="transmembrane region" description="Helical" evidence="5">
    <location>
        <begin position="125"/>
        <end position="145"/>
    </location>
</feature>
<keyword evidence="2 5" id="KW-0812">Transmembrane</keyword>
<accession>A0ABU9DW24</accession>
<evidence type="ECO:0000256" key="4">
    <source>
        <dbReference type="ARBA" id="ARBA00023136"/>
    </source>
</evidence>
<keyword evidence="8" id="KW-1185">Reference proteome</keyword>
<dbReference type="PANTHER" id="PTHR38480">
    <property type="entry name" value="SLR0254 PROTEIN"/>
    <property type="match status" value="1"/>
</dbReference>
<feature type="transmembrane region" description="Helical" evidence="5">
    <location>
        <begin position="37"/>
        <end position="57"/>
    </location>
</feature>
<comment type="subcellular location">
    <subcellularLocation>
        <location evidence="1">Membrane</location>
        <topology evidence="1">Multi-pass membrane protein</topology>
    </subcellularLocation>
</comment>
<sequence>MNEVFNRETDIITPEHVRLQLRTAGLGSRTAAQLVDVLLLGAVSTVVYLLVGLGIMLTGDGISGFGKDYIPAFLILFNFILIGCYFVLTEYYMSGQSFGKKWMGLRVVQENGQPLTFLSSLIRNFFRLIDFLPSFYFLGAVWMFLHPRDKRLGDLAAGTLVIRDTRADQLALRRRTGKWLSKWNESRPALELSEADRRKIEREDWLLLSSFIERLPTLDWMKREELAWKIAQRFTDKLGSGPGFYGSSATAYLIVLYEQLSEEWTL</sequence>
<feature type="transmembrane region" description="Helical" evidence="5">
    <location>
        <begin position="69"/>
        <end position="88"/>
    </location>
</feature>
<organism evidence="7 8">
    <name type="scientific">Paenibacillus filicis</name>
    <dbReference type="NCBI Taxonomy" id="669464"/>
    <lineage>
        <taxon>Bacteria</taxon>
        <taxon>Bacillati</taxon>
        <taxon>Bacillota</taxon>
        <taxon>Bacilli</taxon>
        <taxon>Bacillales</taxon>
        <taxon>Paenibacillaceae</taxon>
        <taxon>Paenibacillus</taxon>
    </lineage>
</organism>
<keyword evidence="4 5" id="KW-0472">Membrane</keyword>
<comment type="caution">
    <text evidence="7">The sequence shown here is derived from an EMBL/GenBank/DDBJ whole genome shotgun (WGS) entry which is preliminary data.</text>
</comment>
<evidence type="ECO:0000313" key="8">
    <source>
        <dbReference type="Proteomes" id="UP001469365"/>
    </source>
</evidence>
<evidence type="ECO:0000256" key="5">
    <source>
        <dbReference type="SAM" id="Phobius"/>
    </source>
</evidence>